<dbReference type="PANTHER" id="PTHR23031">
    <property type="entry name" value="RHOPHILIN"/>
    <property type="match status" value="1"/>
</dbReference>
<evidence type="ECO:0000259" key="3">
    <source>
        <dbReference type="PROSITE" id="PS51860"/>
    </source>
</evidence>
<dbReference type="Proteomes" id="UP000437017">
    <property type="component" value="Unassembled WGS sequence"/>
</dbReference>
<dbReference type="GO" id="GO:0051497">
    <property type="term" value="P:negative regulation of stress fiber assembly"/>
    <property type="evidence" value="ECO:0007669"/>
    <property type="project" value="TreeGrafter"/>
</dbReference>
<dbReference type="InterPro" id="IPR036274">
    <property type="entry name" value="HR1_rpt_sf"/>
</dbReference>
<comment type="caution">
    <text evidence="4">The sequence shown here is derived from an EMBL/GenBank/DDBJ whole genome shotgun (WGS) entry which is preliminary data.</text>
</comment>
<name>A0A6A1QBT5_BALPH</name>
<dbReference type="InterPro" id="IPR047138">
    <property type="entry name" value="RHPN1_2"/>
</dbReference>
<dbReference type="OrthoDB" id="64867at2759"/>
<dbReference type="Gene3D" id="1.25.40.280">
    <property type="entry name" value="alix/aip1 like domains"/>
    <property type="match status" value="2"/>
</dbReference>
<dbReference type="InterPro" id="IPR011072">
    <property type="entry name" value="HR1_rho-bd"/>
</dbReference>
<dbReference type="PROSITE" id="PS51860">
    <property type="entry name" value="REM_1"/>
    <property type="match status" value="1"/>
</dbReference>
<dbReference type="GO" id="GO:0007165">
    <property type="term" value="P:signal transduction"/>
    <property type="evidence" value="ECO:0007669"/>
    <property type="project" value="InterPro"/>
</dbReference>
<dbReference type="Pfam" id="PF02185">
    <property type="entry name" value="HR1"/>
    <property type="match status" value="1"/>
</dbReference>
<dbReference type="Gene3D" id="1.10.287.160">
    <property type="entry name" value="HR1 repeat"/>
    <property type="match status" value="1"/>
</dbReference>
<sequence>RRSLSDTSTADALGPSEDAPCPTGHNYILSPCVQADGWPKEWAKVTTGCDLLANSQHDCLQSRRARIHQQINRELRMRTGAENLYRATSNARVRETVALELSYVNSSLQLLKEELEGLDGNVDANQPQSEGITVPMIPLGLKETKQLDWATPLKELISGHFGEDGASYEAEIRELEDLRQWHMWSTAAPGRAGVTVSTPRPWGAPLGLWHSRGFPGRCACHEVGWGRGTPLTSTRQATRTPSRSEAGLELLTAYYNQLCFQEARFEEALRLHAVCRALRRVDLLQVVLAQALRRSLAKYSELDLEDDFCEAAEAPDVRRGRPEAG</sequence>
<dbReference type="PANTHER" id="PTHR23031:SF6">
    <property type="entry name" value="RHOPHILIN-1"/>
    <property type="match status" value="1"/>
</dbReference>
<feature type="region of interest" description="Disordered" evidence="2">
    <location>
        <begin position="1"/>
        <end position="20"/>
    </location>
</feature>
<evidence type="ECO:0000313" key="5">
    <source>
        <dbReference type="Proteomes" id="UP000437017"/>
    </source>
</evidence>
<gene>
    <name evidence="4" type="ORF">E2I00_000159</name>
</gene>
<reference evidence="4 5" key="1">
    <citation type="journal article" date="2019" name="PLoS ONE">
        <title>Genomic analyses reveal an absence of contemporary introgressive admixture between fin whales and blue whales, despite known hybrids.</title>
        <authorList>
            <person name="Westbury M.V."/>
            <person name="Petersen B."/>
            <person name="Lorenzen E.D."/>
        </authorList>
    </citation>
    <scope>NUCLEOTIDE SEQUENCE [LARGE SCALE GENOMIC DNA]</scope>
    <source>
        <strain evidence="4">FinWhale-01</strain>
    </source>
</reference>
<evidence type="ECO:0000313" key="4">
    <source>
        <dbReference type="EMBL" id="KAB0404563.1"/>
    </source>
</evidence>
<keyword evidence="1" id="KW-0175">Coiled coil</keyword>
<feature type="non-terminal residue" evidence="4">
    <location>
        <position position="1"/>
    </location>
</feature>
<dbReference type="SMART" id="SM00742">
    <property type="entry name" value="Hr1"/>
    <property type="match status" value="1"/>
</dbReference>
<dbReference type="EMBL" id="SGJD01000566">
    <property type="protein sequence ID" value="KAB0404563.1"/>
    <property type="molecule type" value="Genomic_DNA"/>
</dbReference>
<dbReference type="CDD" id="cd11633">
    <property type="entry name" value="HR1_Rhophilin-1"/>
    <property type="match status" value="1"/>
</dbReference>
<dbReference type="SUPFAM" id="SSF46585">
    <property type="entry name" value="HR1 repeat"/>
    <property type="match status" value="1"/>
</dbReference>
<feature type="compositionally biased region" description="Polar residues" evidence="2">
    <location>
        <begin position="1"/>
        <end position="10"/>
    </location>
</feature>
<organism evidence="4 5">
    <name type="scientific">Balaenoptera physalus</name>
    <name type="common">Fin whale</name>
    <name type="synonym">Balaena physalus</name>
    <dbReference type="NCBI Taxonomy" id="9770"/>
    <lineage>
        <taxon>Eukaryota</taxon>
        <taxon>Metazoa</taxon>
        <taxon>Chordata</taxon>
        <taxon>Craniata</taxon>
        <taxon>Vertebrata</taxon>
        <taxon>Euteleostomi</taxon>
        <taxon>Mammalia</taxon>
        <taxon>Eutheria</taxon>
        <taxon>Laurasiatheria</taxon>
        <taxon>Artiodactyla</taxon>
        <taxon>Whippomorpha</taxon>
        <taxon>Cetacea</taxon>
        <taxon>Mysticeti</taxon>
        <taxon>Balaenopteridae</taxon>
        <taxon>Balaenoptera</taxon>
    </lineage>
</organism>
<evidence type="ECO:0000256" key="2">
    <source>
        <dbReference type="SAM" id="MobiDB-lite"/>
    </source>
</evidence>
<proteinExistence type="predicted"/>
<accession>A0A6A1QBT5</accession>
<protein>
    <recommendedName>
        <fullName evidence="3">REM-1 domain-containing protein</fullName>
    </recommendedName>
</protein>
<evidence type="ECO:0000256" key="1">
    <source>
        <dbReference type="PROSITE-ProRule" id="PRU01207"/>
    </source>
</evidence>
<dbReference type="AlphaFoldDB" id="A0A6A1QBT5"/>
<dbReference type="InterPro" id="IPR038499">
    <property type="entry name" value="BRO1_sf"/>
</dbReference>
<keyword evidence="5" id="KW-1185">Reference proteome</keyword>
<feature type="domain" description="REM-1" evidence="3">
    <location>
        <begin position="50"/>
        <end position="124"/>
    </location>
</feature>